<feature type="domain" description="DUF4166" evidence="1">
    <location>
        <begin position="26"/>
        <end position="191"/>
    </location>
</feature>
<sequence length="201" mass="22054">MLTENLTPNPKINSTQALFGDAFQDLHPLLQQLHIQGGTLEGEIDVTLGKGLAGFLGRRLAKKLGVPTRNVQTGYKVSISHQAGKLVWARQFIGPDGASQDLVSEFVPYGHYPHGYWQESTGLMHFRLTVDILKGGGWNWRILGASLHGVPIPVRLFPQSKAYKCIEDGRYAFYVGFVMPGLGELFSYSGLLDLKPAMASA</sequence>
<comment type="caution">
    <text evidence="2">The sequence shown here is derived from an EMBL/GenBank/DDBJ whole genome shotgun (WGS) entry which is preliminary data.</text>
</comment>
<gene>
    <name evidence="2" type="ORF">H8L47_06100</name>
</gene>
<organism evidence="2 3">
    <name type="scientific">Undibacterium umbellatum</name>
    <dbReference type="NCBI Taxonomy" id="2762300"/>
    <lineage>
        <taxon>Bacteria</taxon>
        <taxon>Pseudomonadati</taxon>
        <taxon>Pseudomonadota</taxon>
        <taxon>Betaproteobacteria</taxon>
        <taxon>Burkholderiales</taxon>
        <taxon>Oxalobacteraceae</taxon>
        <taxon>Undibacterium</taxon>
    </lineage>
</organism>
<evidence type="ECO:0000259" key="1">
    <source>
        <dbReference type="Pfam" id="PF13761"/>
    </source>
</evidence>
<dbReference type="EMBL" id="JACOFX010000002">
    <property type="protein sequence ID" value="MBC3907130.1"/>
    <property type="molecule type" value="Genomic_DNA"/>
</dbReference>
<keyword evidence="3" id="KW-1185">Reference proteome</keyword>
<reference evidence="2 3" key="1">
    <citation type="submission" date="2020-08" db="EMBL/GenBank/DDBJ databases">
        <title>Novel species isolated from subtropical streams in China.</title>
        <authorList>
            <person name="Lu H."/>
        </authorList>
    </citation>
    <scope>NUCLEOTIDE SEQUENCE [LARGE SCALE GENOMIC DNA]</scope>
    <source>
        <strain evidence="2 3">NL8W</strain>
    </source>
</reference>
<dbReference type="RefSeq" id="WP_186952349.1">
    <property type="nucleotide sequence ID" value="NZ_JACOFX010000002.1"/>
</dbReference>
<name>A0ABR6Z5W7_9BURK</name>
<dbReference type="InterPro" id="IPR025311">
    <property type="entry name" value="DUF4166"/>
</dbReference>
<protein>
    <submittedName>
        <fullName evidence="2">DUF4166 domain-containing protein</fullName>
    </submittedName>
</protein>
<proteinExistence type="predicted"/>
<evidence type="ECO:0000313" key="3">
    <source>
        <dbReference type="Proteomes" id="UP000646911"/>
    </source>
</evidence>
<accession>A0ABR6Z5W7</accession>
<evidence type="ECO:0000313" key="2">
    <source>
        <dbReference type="EMBL" id="MBC3907130.1"/>
    </source>
</evidence>
<dbReference type="Proteomes" id="UP000646911">
    <property type="component" value="Unassembled WGS sequence"/>
</dbReference>
<dbReference type="Pfam" id="PF13761">
    <property type="entry name" value="DUF4166"/>
    <property type="match status" value="1"/>
</dbReference>